<evidence type="ECO:0000256" key="1">
    <source>
        <dbReference type="SAM" id="MobiDB-lite"/>
    </source>
</evidence>
<keyword evidence="3" id="KW-1185">Reference proteome</keyword>
<accession>A0AAV4AH27</accession>
<feature type="region of interest" description="Disordered" evidence="1">
    <location>
        <begin position="37"/>
        <end position="65"/>
    </location>
</feature>
<sequence length="102" mass="11688">MGTERFDEKCKILKKKEGKTTAEKIEYTELNMLVKKKKGRGNAGKEKRNRKNIVNGRGPREAYKGEARKKISCMIKENGESTTDRDEVKTINNLSNILQETL</sequence>
<protein>
    <submittedName>
        <fullName evidence="2">Uncharacterized protein</fullName>
    </submittedName>
</protein>
<name>A0AAV4AH27_9GAST</name>
<reference evidence="2 3" key="1">
    <citation type="journal article" date="2021" name="Elife">
        <title>Chloroplast acquisition without the gene transfer in kleptoplastic sea slugs, Plakobranchus ocellatus.</title>
        <authorList>
            <person name="Maeda T."/>
            <person name="Takahashi S."/>
            <person name="Yoshida T."/>
            <person name="Shimamura S."/>
            <person name="Takaki Y."/>
            <person name="Nagai Y."/>
            <person name="Toyoda A."/>
            <person name="Suzuki Y."/>
            <person name="Arimoto A."/>
            <person name="Ishii H."/>
            <person name="Satoh N."/>
            <person name="Nishiyama T."/>
            <person name="Hasebe M."/>
            <person name="Maruyama T."/>
            <person name="Minagawa J."/>
            <person name="Obokata J."/>
            <person name="Shigenobu S."/>
        </authorList>
    </citation>
    <scope>NUCLEOTIDE SEQUENCE [LARGE SCALE GENOMIC DNA]</scope>
</reference>
<proteinExistence type="predicted"/>
<dbReference type="AlphaFoldDB" id="A0AAV4AH27"/>
<dbReference type="Proteomes" id="UP000735302">
    <property type="component" value="Unassembled WGS sequence"/>
</dbReference>
<gene>
    <name evidence="2" type="ORF">PoB_003283700</name>
</gene>
<organism evidence="2 3">
    <name type="scientific">Plakobranchus ocellatus</name>
    <dbReference type="NCBI Taxonomy" id="259542"/>
    <lineage>
        <taxon>Eukaryota</taxon>
        <taxon>Metazoa</taxon>
        <taxon>Spiralia</taxon>
        <taxon>Lophotrochozoa</taxon>
        <taxon>Mollusca</taxon>
        <taxon>Gastropoda</taxon>
        <taxon>Heterobranchia</taxon>
        <taxon>Euthyneura</taxon>
        <taxon>Panpulmonata</taxon>
        <taxon>Sacoglossa</taxon>
        <taxon>Placobranchoidea</taxon>
        <taxon>Plakobranchidae</taxon>
        <taxon>Plakobranchus</taxon>
    </lineage>
</organism>
<evidence type="ECO:0000313" key="3">
    <source>
        <dbReference type="Proteomes" id="UP000735302"/>
    </source>
</evidence>
<dbReference type="EMBL" id="BLXT01003772">
    <property type="protein sequence ID" value="GFO06332.1"/>
    <property type="molecule type" value="Genomic_DNA"/>
</dbReference>
<evidence type="ECO:0000313" key="2">
    <source>
        <dbReference type="EMBL" id="GFO06332.1"/>
    </source>
</evidence>
<comment type="caution">
    <text evidence="2">The sequence shown here is derived from an EMBL/GenBank/DDBJ whole genome shotgun (WGS) entry which is preliminary data.</text>
</comment>